<organism evidence="1 2">
    <name type="scientific">Reichenbachiella agarivorans</name>
    <dbReference type="NCBI Taxonomy" id="2979464"/>
    <lineage>
        <taxon>Bacteria</taxon>
        <taxon>Pseudomonadati</taxon>
        <taxon>Bacteroidota</taxon>
        <taxon>Cytophagia</taxon>
        <taxon>Cytophagales</taxon>
        <taxon>Reichenbachiellaceae</taxon>
        <taxon>Reichenbachiella</taxon>
    </lineage>
</organism>
<name>A0ABY6CP63_9BACT</name>
<protein>
    <recommendedName>
        <fullName evidence="3">Fic/DOC family N-terminal</fullName>
    </recommendedName>
</protein>
<dbReference type="RefSeq" id="WP_262309757.1">
    <property type="nucleotide sequence ID" value="NZ_CP106679.1"/>
</dbReference>
<sequence length="83" mass="9340">MEIINLPQINLAQLQTLSESVIKITKPLPELAPEVQAVQETFKTFEKGMIKSSSTSNKKTLDRSRDLINTGFFKSVDAEEQFP</sequence>
<keyword evidence="2" id="KW-1185">Reference proteome</keyword>
<gene>
    <name evidence="1" type="ORF">N6H18_18440</name>
</gene>
<evidence type="ECO:0008006" key="3">
    <source>
        <dbReference type="Google" id="ProtNLM"/>
    </source>
</evidence>
<evidence type="ECO:0000313" key="1">
    <source>
        <dbReference type="EMBL" id="UXP32321.1"/>
    </source>
</evidence>
<evidence type="ECO:0000313" key="2">
    <source>
        <dbReference type="Proteomes" id="UP001065174"/>
    </source>
</evidence>
<dbReference type="Proteomes" id="UP001065174">
    <property type="component" value="Chromosome"/>
</dbReference>
<accession>A0ABY6CP63</accession>
<dbReference type="EMBL" id="CP106679">
    <property type="protein sequence ID" value="UXP32321.1"/>
    <property type="molecule type" value="Genomic_DNA"/>
</dbReference>
<proteinExistence type="predicted"/>
<reference evidence="1" key="1">
    <citation type="submission" date="2022-09" db="EMBL/GenBank/DDBJ databases">
        <title>Comparative genomics and taxonomic characterization of three novel marine species of genus Reichenbachiella exhibiting antioxidant and polysaccharide degradation activities.</title>
        <authorList>
            <person name="Muhammad N."/>
            <person name="Lee Y.-J."/>
            <person name="Ko J."/>
            <person name="Kim S.-G."/>
        </authorList>
    </citation>
    <scope>NUCLEOTIDE SEQUENCE</scope>
    <source>
        <strain evidence="1">BKB1-1</strain>
    </source>
</reference>